<evidence type="ECO:0000256" key="3">
    <source>
        <dbReference type="ARBA" id="ARBA00023134"/>
    </source>
</evidence>
<dbReference type="Gene3D" id="3.40.50.300">
    <property type="entry name" value="P-loop containing nucleotide triphosphate hydrolases"/>
    <property type="match status" value="1"/>
</dbReference>
<dbReference type="GO" id="GO:0005834">
    <property type="term" value="C:heterotrimeric G-protein complex"/>
    <property type="evidence" value="ECO:0007669"/>
    <property type="project" value="TreeGrafter"/>
</dbReference>
<comment type="caution">
    <text evidence="9">The sequence shown here is derived from an EMBL/GenBank/DDBJ whole genome shotgun (WGS) entry which is preliminary data.</text>
</comment>
<feature type="repeat" description="ANK" evidence="7">
    <location>
        <begin position="481"/>
        <end position="513"/>
    </location>
</feature>
<keyword evidence="3 5" id="KW-0342">GTP-binding</keyword>
<feature type="binding site" evidence="5">
    <location>
        <begin position="39"/>
        <end position="44"/>
    </location>
    <ligand>
        <name>GTP</name>
        <dbReference type="ChEBI" id="CHEBI:37565"/>
    </ligand>
</feature>
<dbReference type="CDD" id="cd00066">
    <property type="entry name" value="G-alpha"/>
    <property type="match status" value="1"/>
</dbReference>
<dbReference type="InterPro" id="IPR002110">
    <property type="entry name" value="Ankyrin_rpt"/>
</dbReference>
<dbReference type="Pfam" id="PF00023">
    <property type="entry name" value="Ank"/>
    <property type="match status" value="1"/>
</dbReference>
<dbReference type="AlphaFoldDB" id="A0AAV7K3V7"/>
<dbReference type="GO" id="GO:0031683">
    <property type="term" value="F:G-protein beta/gamma-subunit complex binding"/>
    <property type="evidence" value="ECO:0007669"/>
    <property type="project" value="InterPro"/>
</dbReference>
<dbReference type="Proteomes" id="UP001165289">
    <property type="component" value="Unassembled WGS sequence"/>
</dbReference>
<dbReference type="SMART" id="SM00248">
    <property type="entry name" value="ANK"/>
    <property type="match status" value="3"/>
</dbReference>
<dbReference type="FunFam" id="3.40.50.300:FF:000692">
    <property type="entry name" value="Guanine nucleotide-binding protein subunit alpha"/>
    <property type="match status" value="1"/>
</dbReference>
<dbReference type="PANTHER" id="PTHR10218">
    <property type="entry name" value="GTP-BINDING PROTEIN ALPHA SUBUNIT"/>
    <property type="match status" value="1"/>
</dbReference>
<dbReference type="SUPFAM" id="SSF47895">
    <property type="entry name" value="Transducin (alpha subunit), insertion domain"/>
    <property type="match status" value="1"/>
</dbReference>
<feature type="binding site" evidence="5">
    <location>
        <begin position="272"/>
        <end position="275"/>
    </location>
    <ligand>
        <name>GTP</name>
        <dbReference type="ChEBI" id="CHEBI:37565"/>
    </ligand>
</feature>
<feature type="region of interest" description="Disordered" evidence="8">
    <location>
        <begin position="452"/>
        <end position="480"/>
    </location>
</feature>
<feature type="compositionally biased region" description="Low complexity" evidence="8">
    <location>
        <begin position="646"/>
        <end position="655"/>
    </location>
</feature>
<dbReference type="InterPro" id="IPR036770">
    <property type="entry name" value="Ankyrin_rpt-contain_sf"/>
</dbReference>
<evidence type="ECO:0000313" key="9">
    <source>
        <dbReference type="EMBL" id="KAI6655942.1"/>
    </source>
</evidence>
<dbReference type="Pfam" id="PF12796">
    <property type="entry name" value="Ank_2"/>
    <property type="match status" value="1"/>
</dbReference>
<dbReference type="GO" id="GO:0005737">
    <property type="term" value="C:cytoplasm"/>
    <property type="evidence" value="ECO:0007669"/>
    <property type="project" value="TreeGrafter"/>
</dbReference>
<keyword evidence="7" id="KW-0040">ANK repeat</keyword>
<sequence>MCAPSDEASQQSRKIDKFITDDLKRTKSELRVLLLGTGESGKTTVIKQMRINYGDGFDQESRAKLRPNIYRNIYNAVHYIINGMDTLGLKYAKSSITDREIDSLLEVDLNAIRDQISDRHKILIKKFLADSNVKTCIQQHEKIHMTKSAVDFLDKIDEIFNPDYIPSIQDILLERTPSTGIKEYMFGLKHGGNKYNFRMMDVGGQKNERRKWIHAFERVNAVIFLTAISEYDQELEEEPGSNRLSGSADLFQQVANLEWFPARDTSLILFLNKIDLFDVKMKTISFKKYFPSYTGRDLNPDSVKSYIQQLFFSQAPKRNIVSHYTCAIDTKQIKKIFEAVKANLIERHLNIITGVMPKHKKHLVKGSKHVSKIIGSDDEIQSTDESVRSADSLSIEDDKPSILAGTTHTISRLSSSSIEDFPSTRSHIRDPLNLSKPALTERQQLNLLLKSTAEEPPRSPNPLTLPSHKKQLPRVQRRNAQGETPLHLASIRGELSTAMDLVAQGAQVNTPDNAGWTPLHEAANFGHTSLVAFLLRCGAKANAQSIDRETPLHDAALSGHEKICKLLLHYGANPLNVNKDGKTAIDLTESSNIKQILSDPKQSRNRGKKSKQFQQIPALPSSDNEDSSFVFTYAEFDSPTEKHSLPSDTPSSLPPEKSDPIPSGISGTLDSYTSKWASESSTDETRESELSPTIVSKLSKLTSEHPKMIHNRNSNNSEKKKKKHKKDLRHEKVSRSSDKKLFSQEDETPSKSSDNELFRLNSPMEEGTPQKRSQQQSDRNKSDTVKHKKKESSNTISIHHRDISTHISPVEHTPYVSAPKPGKSISQGKQKRLSKRTADLLSDTSDENHVTFKSKLDTDKVSKSSDQKEGVVSLLDDLSWISELPPPKRIRPVNHSTLVQRRCEKSNPSILPTNYEEFLSYRQDYPSNRIDPTGPLVHSYNFPPDLMALYEEQERARLVIAKRHTQEREQLELTYEQELLRVYQRSARATPPPSACAVLSSASRLQQGINSPIVSPLDPPTQQYDPNLLRNLVQDLYDKFKKLIQNLTARQKSDCDALYFTQIESWDSCVQSQSTVQPPVIDSNKQITTTHLV</sequence>
<dbReference type="InterPro" id="IPR011025">
    <property type="entry name" value="GproteinA_insert"/>
</dbReference>
<dbReference type="PANTHER" id="PTHR10218:SF360">
    <property type="entry name" value="GUANINE NUCLEOTIDE-BINDING PROTEIN SUBUNIT ALPHA HOMOLOG"/>
    <property type="match status" value="1"/>
</dbReference>
<dbReference type="GO" id="GO:0005525">
    <property type="term" value="F:GTP binding"/>
    <property type="evidence" value="ECO:0007669"/>
    <property type="project" value="UniProtKB-KW"/>
</dbReference>
<evidence type="ECO:0000256" key="4">
    <source>
        <dbReference type="ARBA" id="ARBA00023224"/>
    </source>
</evidence>
<feature type="compositionally biased region" description="Basic and acidic residues" evidence="8">
    <location>
        <begin position="728"/>
        <end position="743"/>
    </location>
</feature>
<keyword evidence="2 5" id="KW-0547">Nucleotide-binding</keyword>
<dbReference type="Gene3D" id="1.25.40.20">
    <property type="entry name" value="Ankyrin repeat-containing domain"/>
    <property type="match status" value="1"/>
</dbReference>
<dbReference type="PROSITE" id="PS50088">
    <property type="entry name" value="ANK_REPEAT"/>
    <property type="match status" value="3"/>
</dbReference>
<proteinExistence type="predicted"/>
<evidence type="ECO:0000256" key="1">
    <source>
        <dbReference type="ARBA" id="ARBA00022723"/>
    </source>
</evidence>
<dbReference type="InterPro" id="IPR027417">
    <property type="entry name" value="P-loop_NTPase"/>
</dbReference>
<evidence type="ECO:0000256" key="7">
    <source>
        <dbReference type="PROSITE-ProRule" id="PRU00023"/>
    </source>
</evidence>
<feature type="compositionally biased region" description="Basic residues" evidence="8">
    <location>
        <begin position="467"/>
        <end position="477"/>
    </location>
</feature>
<dbReference type="GO" id="GO:0007188">
    <property type="term" value="P:adenylate cyclase-modulating G protein-coupled receptor signaling pathway"/>
    <property type="evidence" value="ECO:0007669"/>
    <property type="project" value="TreeGrafter"/>
</dbReference>
<dbReference type="SMART" id="SM00275">
    <property type="entry name" value="G_alpha"/>
    <property type="match status" value="1"/>
</dbReference>
<gene>
    <name evidence="9" type="ORF">LOD99_1676</name>
</gene>
<keyword evidence="10" id="KW-1185">Reference proteome</keyword>
<feature type="binding site" evidence="5">
    <location>
        <position position="327"/>
    </location>
    <ligand>
        <name>GTP</name>
        <dbReference type="ChEBI" id="CHEBI:37565"/>
    </ligand>
</feature>
<evidence type="ECO:0000256" key="6">
    <source>
        <dbReference type="PIRSR" id="PIRSR601019-2"/>
    </source>
</evidence>
<dbReference type="EMBL" id="JAKMXF010000166">
    <property type="protein sequence ID" value="KAI6655942.1"/>
    <property type="molecule type" value="Genomic_DNA"/>
</dbReference>
<evidence type="ECO:0000313" key="10">
    <source>
        <dbReference type="Proteomes" id="UP001165289"/>
    </source>
</evidence>
<feature type="region of interest" description="Disordered" evidence="8">
    <location>
        <begin position="596"/>
        <end position="625"/>
    </location>
</feature>
<protein>
    <submittedName>
        <fullName evidence="9">Guanine nucleotide-binding protein (G protein), subunit alpha</fullName>
    </submittedName>
</protein>
<accession>A0AAV7K3V7</accession>
<dbReference type="InterPro" id="IPR001019">
    <property type="entry name" value="Gprotein_alpha_su"/>
</dbReference>
<feature type="binding site" evidence="6">
    <location>
        <position position="178"/>
    </location>
    <ligand>
        <name>Mg(2+)</name>
        <dbReference type="ChEBI" id="CHEBI:18420"/>
    </ligand>
</feature>
<organism evidence="9 10">
    <name type="scientific">Oopsacas minuta</name>
    <dbReference type="NCBI Taxonomy" id="111878"/>
    <lineage>
        <taxon>Eukaryota</taxon>
        <taxon>Metazoa</taxon>
        <taxon>Porifera</taxon>
        <taxon>Hexactinellida</taxon>
        <taxon>Hexasterophora</taxon>
        <taxon>Lyssacinosida</taxon>
        <taxon>Leucopsacidae</taxon>
        <taxon>Oopsacas</taxon>
    </lineage>
</organism>
<dbReference type="PROSITE" id="PS50297">
    <property type="entry name" value="ANK_REP_REGION"/>
    <property type="match status" value="3"/>
</dbReference>
<dbReference type="GO" id="GO:0001664">
    <property type="term" value="F:G protein-coupled receptor binding"/>
    <property type="evidence" value="ECO:0007669"/>
    <property type="project" value="TreeGrafter"/>
</dbReference>
<feature type="repeat" description="ANK" evidence="7">
    <location>
        <begin position="514"/>
        <end position="546"/>
    </location>
</feature>
<keyword evidence="6" id="KW-0460">Magnesium</keyword>
<evidence type="ECO:0000256" key="5">
    <source>
        <dbReference type="PIRSR" id="PIRSR601019-1"/>
    </source>
</evidence>
<dbReference type="SUPFAM" id="SSF48403">
    <property type="entry name" value="Ankyrin repeat"/>
    <property type="match status" value="1"/>
</dbReference>
<feature type="repeat" description="ANK" evidence="7">
    <location>
        <begin position="547"/>
        <end position="579"/>
    </location>
</feature>
<name>A0AAV7K3V7_9METZ</name>
<dbReference type="SUPFAM" id="SSF52540">
    <property type="entry name" value="P-loop containing nucleoside triphosphate hydrolases"/>
    <property type="match status" value="1"/>
</dbReference>
<evidence type="ECO:0000256" key="2">
    <source>
        <dbReference type="ARBA" id="ARBA00022741"/>
    </source>
</evidence>
<dbReference type="GO" id="GO:0003924">
    <property type="term" value="F:GTPase activity"/>
    <property type="evidence" value="ECO:0007669"/>
    <property type="project" value="InterPro"/>
</dbReference>
<feature type="region of interest" description="Disordered" evidence="8">
    <location>
        <begin position="639"/>
        <end position="842"/>
    </location>
</feature>
<dbReference type="Pfam" id="PF00503">
    <property type="entry name" value="G-alpha"/>
    <property type="match status" value="1"/>
</dbReference>
<dbReference type="Gene3D" id="1.10.400.10">
    <property type="entry name" value="GI Alpha 1, domain 2-like"/>
    <property type="match status" value="1"/>
</dbReference>
<reference evidence="9 10" key="1">
    <citation type="journal article" date="2023" name="BMC Biol.">
        <title>The compact genome of the sponge Oopsacas minuta (Hexactinellida) is lacking key metazoan core genes.</title>
        <authorList>
            <person name="Santini S."/>
            <person name="Schenkelaars Q."/>
            <person name="Jourda C."/>
            <person name="Duchesne M."/>
            <person name="Belahbib H."/>
            <person name="Rocher C."/>
            <person name="Selva M."/>
            <person name="Riesgo A."/>
            <person name="Vervoort M."/>
            <person name="Leys S.P."/>
            <person name="Kodjabachian L."/>
            <person name="Le Bivic A."/>
            <person name="Borchiellini C."/>
            <person name="Claverie J.M."/>
            <person name="Renard E."/>
        </authorList>
    </citation>
    <scope>NUCLEOTIDE SEQUENCE [LARGE SCALE GENOMIC DNA]</scope>
    <source>
        <strain evidence="9">SPO-2</strain>
    </source>
</reference>
<dbReference type="GO" id="GO:0046872">
    <property type="term" value="F:metal ion binding"/>
    <property type="evidence" value="ECO:0007669"/>
    <property type="project" value="UniProtKB-KW"/>
</dbReference>
<dbReference type="PROSITE" id="PS51882">
    <property type="entry name" value="G_ALPHA"/>
    <property type="match status" value="1"/>
</dbReference>
<evidence type="ECO:0000256" key="8">
    <source>
        <dbReference type="SAM" id="MobiDB-lite"/>
    </source>
</evidence>
<feature type="compositionally biased region" description="Polar residues" evidence="8">
    <location>
        <begin position="665"/>
        <end position="677"/>
    </location>
</feature>
<feature type="binding site" evidence="5">
    <location>
        <begin position="201"/>
        <end position="205"/>
    </location>
    <ligand>
        <name>GTP</name>
        <dbReference type="ChEBI" id="CHEBI:37565"/>
    </ligand>
</feature>
<dbReference type="PRINTS" id="PR00318">
    <property type="entry name" value="GPROTEINA"/>
</dbReference>
<keyword evidence="4" id="KW-0807">Transducer</keyword>
<feature type="binding site" evidence="6">
    <location>
        <position position="43"/>
    </location>
    <ligand>
        <name>Mg(2+)</name>
        <dbReference type="ChEBI" id="CHEBI:18420"/>
    </ligand>
</feature>
<keyword evidence="1 6" id="KW-0479">Metal-binding</keyword>